<comment type="caution">
    <text evidence="5">The sequence shown here is derived from an EMBL/GenBank/DDBJ whole genome shotgun (WGS) entry which is preliminary data.</text>
</comment>
<dbReference type="SUPFAM" id="SSF48264">
    <property type="entry name" value="Cytochrome P450"/>
    <property type="match status" value="1"/>
</dbReference>
<keyword evidence="4" id="KW-0812">Transmembrane</keyword>
<organism evidence="5 6">
    <name type="scientific">Orbilia ellipsospora</name>
    <dbReference type="NCBI Taxonomy" id="2528407"/>
    <lineage>
        <taxon>Eukaryota</taxon>
        <taxon>Fungi</taxon>
        <taxon>Dikarya</taxon>
        <taxon>Ascomycota</taxon>
        <taxon>Pezizomycotina</taxon>
        <taxon>Orbiliomycetes</taxon>
        <taxon>Orbiliales</taxon>
        <taxon>Orbiliaceae</taxon>
        <taxon>Orbilia</taxon>
    </lineage>
</organism>
<comment type="cofactor">
    <cofactor evidence="3">
        <name>heme</name>
        <dbReference type="ChEBI" id="CHEBI:30413"/>
    </cofactor>
</comment>
<dbReference type="InterPro" id="IPR001128">
    <property type="entry name" value="Cyt_P450"/>
</dbReference>
<dbReference type="InterPro" id="IPR036396">
    <property type="entry name" value="Cyt_P450_sf"/>
</dbReference>
<dbReference type="InterPro" id="IPR050121">
    <property type="entry name" value="Cytochrome_P450_monoxygenase"/>
</dbReference>
<gene>
    <name evidence="5" type="ORF">TWF694_004769</name>
</gene>
<accession>A0AAV9X293</accession>
<dbReference type="PRINTS" id="PR00385">
    <property type="entry name" value="P450"/>
</dbReference>
<proteinExistence type="inferred from homology"/>
<keyword evidence="3" id="KW-0479">Metal-binding</keyword>
<keyword evidence="4" id="KW-0472">Membrane</keyword>
<keyword evidence="4" id="KW-1133">Transmembrane helix</keyword>
<evidence type="ECO:0000256" key="4">
    <source>
        <dbReference type="SAM" id="Phobius"/>
    </source>
</evidence>
<evidence type="ECO:0000313" key="6">
    <source>
        <dbReference type="Proteomes" id="UP001365542"/>
    </source>
</evidence>
<dbReference type="InterPro" id="IPR002401">
    <property type="entry name" value="Cyt_P450_E_grp-I"/>
</dbReference>
<feature type="transmembrane region" description="Helical" evidence="4">
    <location>
        <begin position="20"/>
        <end position="40"/>
    </location>
</feature>
<dbReference type="Proteomes" id="UP001365542">
    <property type="component" value="Unassembled WGS sequence"/>
</dbReference>
<keyword evidence="6" id="KW-1185">Reference proteome</keyword>
<keyword evidence="3" id="KW-0349">Heme</keyword>
<name>A0AAV9X293_9PEZI</name>
<dbReference type="Gene3D" id="1.10.630.10">
    <property type="entry name" value="Cytochrome P450"/>
    <property type="match status" value="1"/>
</dbReference>
<dbReference type="GO" id="GO:0004497">
    <property type="term" value="F:monooxygenase activity"/>
    <property type="evidence" value="ECO:0007669"/>
    <property type="project" value="InterPro"/>
</dbReference>
<protein>
    <recommendedName>
        <fullName evidence="7">Cytochrome P450</fullName>
    </recommendedName>
</protein>
<dbReference type="GO" id="GO:0016705">
    <property type="term" value="F:oxidoreductase activity, acting on paired donors, with incorporation or reduction of molecular oxygen"/>
    <property type="evidence" value="ECO:0007669"/>
    <property type="project" value="InterPro"/>
</dbReference>
<sequence length="511" mass="58313">MVKLDFDFIPSDLTLDHSFVILLGGYVVYLLVNVLYQLYFSPLSKIPGPWYTAVSRIWLTCHTFAGRRIFAVHNLHQKYGPVVRISPTEIAISDIEAVKQIHSQQDPYRKSDWYSGLTGDLNAVFGLVHNDTHKARRRAWGTAWSHTNMTAMEPVIRKHVYTCVEKIKREIEGGRRVDLLAWMQFMTTDIISEISYGRDMGMLAKEMVNPLVQDLLAITVVGGIRAEFPSLQTVQKILSYIPHPTIQWFVNCDHRLESHGDKALSDLRREVQDCKDKSGNPRASLFTKLLDDVDNPSAKHKMTMEEIRHEAINNMIVGSDTVTVTGTYMLWAIYRHNEVREKLERELKDAGVAGGEITDEKCQNLVYLTAVIKEALRLYSAAPMGLPRVVPDGGRLLAGYFFPQGVNVTSQAYTLHRNPKIFEDPYAFKPERWLSPTKVMENYMMPWGGQTRSCLGQHLAMMELRLLAVVMLTLCPNAGLARTCTDESMEFENYFIIKPRSHRCDLERVDK</sequence>
<reference evidence="5 6" key="1">
    <citation type="submission" date="2019-10" db="EMBL/GenBank/DDBJ databases">
        <authorList>
            <person name="Palmer J.M."/>
        </authorList>
    </citation>
    <scope>NUCLEOTIDE SEQUENCE [LARGE SCALE GENOMIC DNA]</scope>
    <source>
        <strain evidence="5 6">TWF694</strain>
    </source>
</reference>
<dbReference type="GO" id="GO:0005506">
    <property type="term" value="F:iron ion binding"/>
    <property type="evidence" value="ECO:0007669"/>
    <property type="project" value="InterPro"/>
</dbReference>
<evidence type="ECO:0000256" key="2">
    <source>
        <dbReference type="ARBA" id="ARBA00023002"/>
    </source>
</evidence>
<comment type="similarity">
    <text evidence="1">Belongs to the cytochrome P450 family.</text>
</comment>
<evidence type="ECO:0000256" key="1">
    <source>
        <dbReference type="ARBA" id="ARBA00010617"/>
    </source>
</evidence>
<evidence type="ECO:0000313" key="5">
    <source>
        <dbReference type="EMBL" id="KAK6527789.1"/>
    </source>
</evidence>
<keyword evidence="2" id="KW-0560">Oxidoreductase</keyword>
<dbReference type="AlphaFoldDB" id="A0AAV9X293"/>
<dbReference type="PRINTS" id="PR00463">
    <property type="entry name" value="EP450I"/>
</dbReference>
<dbReference type="Pfam" id="PF00067">
    <property type="entry name" value="p450"/>
    <property type="match status" value="1"/>
</dbReference>
<evidence type="ECO:0008006" key="7">
    <source>
        <dbReference type="Google" id="ProtNLM"/>
    </source>
</evidence>
<feature type="binding site" description="axial binding residue" evidence="3">
    <location>
        <position position="454"/>
    </location>
    <ligand>
        <name>heme</name>
        <dbReference type="ChEBI" id="CHEBI:30413"/>
    </ligand>
    <ligandPart>
        <name>Fe</name>
        <dbReference type="ChEBI" id="CHEBI:18248"/>
    </ligandPart>
</feature>
<keyword evidence="3" id="KW-0408">Iron</keyword>
<dbReference type="EMBL" id="JAVHJO010000015">
    <property type="protein sequence ID" value="KAK6527789.1"/>
    <property type="molecule type" value="Genomic_DNA"/>
</dbReference>
<dbReference type="PANTHER" id="PTHR24305:SF96">
    <property type="entry name" value="CYTOCHROME P450 MONOOXYGENASE STCB-RELATED"/>
    <property type="match status" value="1"/>
</dbReference>
<evidence type="ECO:0000256" key="3">
    <source>
        <dbReference type="PIRSR" id="PIRSR602401-1"/>
    </source>
</evidence>
<dbReference type="PANTHER" id="PTHR24305">
    <property type="entry name" value="CYTOCHROME P450"/>
    <property type="match status" value="1"/>
</dbReference>
<dbReference type="GO" id="GO:0020037">
    <property type="term" value="F:heme binding"/>
    <property type="evidence" value="ECO:0007669"/>
    <property type="project" value="InterPro"/>
</dbReference>